<evidence type="ECO:0000313" key="4">
    <source>
        <dbReference type="Proteomes" id="UP000095606"/>
    </source>
</evidence>
<dbReference type="EMBL" id="CP103141">
    <property type="protein sequence ID" value="UVQ74463.1"/>
    <property type="molecule type" value="Genomic_DNA"/>
</dbReference>
<reference evidence="3" key="2">
    <citation type="submission" date="2022-08" db="EMBL/GenBank/DDBJ databases">
        <title>Genome Sequencing of Bacteroides fragilis Group Isolates with Nanopore Technology.</title>
        <authorList>
            <person name="Tisza M.J."/>
            <person name="Smith D."/>
            <person name="Dekker J.P."/>
        </authorList>
    </citation>
    <scope>NUCLEOTIDE SEQUENCE</scope>
    <source>
        <strain evidence="3">BFG-527</strain>
    </source>
</reference>
<dbReference type="AlphaFoldDB" id="A0A3E5GCU6"/>
<dbReference type="Proteomes" id="UP001060104">
    <property type="component" value="Chromosome"/>
</dbReference>
<evidence type="ECO:0000313" key="2">
    <source>
        <dbReference type="EMBL" id="CUP51169.1"/>
    </source>
</evidence>
<dbReference type="RefSeq" id="WP_022301847.1">
    <property type="nucleotide sequence ID" value="NZ_CABMFH010000009.1"/>
</dbReference>
<sequence length="551" mass="64361">MKYRIILGLSAILFFTGCYNREYISRLDEVEALLQNKPDSALTILKQFKREGSQAEQAKYALLYSAALDKNHIKITDDSLIQKAWSYYAHRPKNLRNQCRTLYYWGRIKLRAGDKPGALRLFLKIEEKLKNTNEPYYAGLLYGQIGEVYYEQMNYSRAYHYFHEARNNFRQSDHVREETESTLDMAAAAFHSKDIEKAIRLYSAALDLADEQKNDHLAKASLTNLASLYVVSGKRQIPHDLLQRIELSARQDTLYGYHTLVDVNLLKNRIDSARHYLKLAEANTTDIRDMADLQYTAYRIEAQSKNFEKATENIHRYIYLTDSLTRSNMQFSAGMVEREYFQEQSAFAEYRMKNRTTLEIISISIIILLLGISYYIIRQRLRLQRERTDHYLLLVEEANSEYKTLTERMEGQRDTENHLKGLIASRFDIIDKLGKTYYERENTSSQQAAMFQEVKQIITDFSENNEMLQELELIVNTCHDNAMQKLRTDFPAMKEADIRLLCYVFVGFSPQVISLFIKDTVANVYARKSRLKSRIKSAETTNKDLFLSLFG</sequence>
<dbReference type="Gene3D" id="1.25.40.10">
    <property type="entry name" value="Tetratricopeptide repeat domain"/>
    <property type="match status" value="1"/>
</dbReference>
<dbReference type="PROSITE" id="PS51257">
    <property type="entry name" value="PROKAR_LIPOPROTEIN"/>
    <property type="match status" value="1"/>
</dbReference>
<protein>
    <submittedName>
        <fullName evidence="2">Tetratricopeptide repeat</fullName>
    </submittedName>
</protein>
<name>A0A3E5GCU6_9BACE</name>
<proteinExistence type="predicted"/>
<dbReference type="GeneID" id="69591834"/>
<dbReference type="Proteomes" id="UP000095606">
    <property type="component" value="Unassembled WGS sequence"/>
</dbReference>
<organism evidence="2 4">
    <name type="scientific">Bacteroides faecis</name>
    <dbReference type="NCBI Taxonomy" id="674529"/>
    <lineage>
        <taxon>Bacteria</taxon>
        <taxon>Pseudomonadati</taxon>
        <taxon>Bacteroidota</taxon>
        <taxon>Bacteroidia</taxon>
        <taxon>Bacteroidales</taxon>
        <taxon>Bacteroidaceae</taxon>
        <taxon>Bacteroides</taxon>
    </lineage>
</organism>
<dbReference type="EMBL" id="CZAE01000012">
    <property type="protein sequence ID" value="CUP51169.1"/>
    <property type="molecule type" value="Genomic_DNA"/>
</dbReference>
<keyword evidence="1" id="KW-0812">Transmembrane</keyword>
<keyword evidence="5" id="KW-1185">Reference proteome</keyword>
<dbReference type="InterPro" id="IPR011990">
    <property type="entry name" value="TPR-like_helical_dom_sf"/>
</dbReference>
<accession>A0A3E5GCU6</accession>
<dbReference type="SUPFAM" id="SSF48452">
    <property type="entry name" value="TPR-like"/>
    <property type="match status" value="1"/>
</dbReference>
<evidence type="ECO:0000313" key="3">
    <source>
        <dbReference type="EMBL" id="UVQ74463.1"/>
    </source>
</evidence>
<dbReference type="SMART" id="SM00028">
    <property type="entry name" value="TPR"/>
    <property type="match status" value="3"/>
</dbReference>
<dbReference type="InterPro" id="IPR019734">
    <property type="entry name" value="TPR_rpt"/>
</dbReference>
<feature type="transmembrane region" description="Helical" evidence="1">
    <location>
        <begin position="360"/>
        <end position="377"/>
    </location>
</feature>
<gene>
    <name evidence="2" type="ORF">ERS852461_02756</name>
    <name evidence="3" type="ORF">NXY30_26585</name>
</gene>
<evidence type="ECO:0000313" key="5">
    <source>
        <dbReference type="Proteomes" id="UP001060104"/>
    </source>
</evidence>
<keyword evidence="1" id="KW-1133">Transmembrane helix</keyword>
<keyword evidence="1" id="KW-0472">Membrane</keyword>
<accession>A0A174NZ88</accession>
<reference evidence="2 4" key="1">
    <citation type="submission" date="2015-09" db="EMBL/GenBank/DDBJ databases">
        <authorList>
            <consortium name="Pathogen Informatics"/>
        </authorList>
    </citation>
    <scope>NUCLEOTIDE SEQUENCE [LARGE SCALE GENOMIC DNA]</scope>
    <source>
        <strain evidence="2 4">2789STDY5834846</strain>
    </source>
</reference>
<evidence type="ECO:0000256" key="1">
    <source>
        <dbReference type="SAM" id="Phobius"/>
    </source>
</evidence>